<dbReference type="InterPro" id="IPR000014">
    <property type="entry name" value="PAS"/>
</dbReference>
<dbReference type="InterPro" id="IPR035919">
    <property type="entry name" value="EAL_sf"/>
</dbReference>
<dbReference type="EMBL" id="MLJW01000046">
    <property type="protein sequence ID" value="OIR06069.1"/>
    <property type="molecule type" value="Genomic_DNA"/>
</dbReference>
<evidence type="ECO:0000256" key="1">
    <source>
        <dbReference type="ARBA" id="ARBA00015125"/>
    </source>
</evidence>
<dbReference type="Pfam" id="PF00989">
    <property type="entry name" value="PAS"/>
    <property type="match status" value="1"/>
</dbReference>
<dbReference type="SMART" id="SM00091">
    <property type="entry name" value="PAS"/>
    <property type="match status" value="2"/>
</dbReference>
<feature type="domain" description="PAC" evidence="4">
    <location>
        <begin position="403"/>
        <end position="453"/>
    </location>
</feature>
<dbReference type="PANTHER" id="PTHR44757">
    <property type="entry name" value="DIGUANYLATE CYCLASE DGCP"/>
    <property type="match status" value="1"/>
</dbReference>
<dbReference type="Gene3D" id="1.10.490.10">
    <property type="entry name" value="Globins"/>
    <property type="match status" value="1"/>
</dbReference>
<dbReference type="PANTHER" id="PTHR44757:SF2">
    <property type="entry name" value="BIOFILM ARCHITECTURE MAINTENANCE PROTEIN MBAA"/>
    <property type="match status" value="1"/>
</dbReference>
<dbReference type="FunFam" id="3.20.20.450:FF:000001">
    <property type="entry name" value="Cyclic di-GMP phosphodiesterase yahA"/>
    <property type="match status" value="1"/>
</dbReference>
<dbReference type="InterPro" id="IPR043128">
    <property type="entry name" value="Rev_trsase/Diguanyl_cyclase"/>
</dbReference>
<dbReference type="CDD" id="cd01948">
    <property type="entry name" value="EAL"/>
    <property type="match status" value="1"/>
</dbReference>
<dbReference type="InterPro" id="IPR029787">
    <property type="entry name" value="Nucleotide_cyclase"/>
</dbReference>
<dbReference type="GO" id="GO:0019825">
    <property type="term" value="F:oxygen binding"/>
    <property type="evidence" value="ECO:0007669"/>
    <property type="project" value="InterPro"/>
</dbReference>
<dbReference type="InterPro" id="IPR001633">
    <property type="entry name" value="EAL_dom"/>
</dbReference>
<dbReference type="GO" id="GO:0016787">
    <property type="term" value="F:hydrolase activity"/>
    <property type="evidence" value="ECO:0007669"/>
    <property type="project" value="UniProtKB-KW"/>
</dbReference>
<dbReference type="InterPro" id="IPR009050">
    <property type="entry name" value="Globin-like_sf"/>
</dbReference>
<evidence type="ECO:0000259" key="3">
    <source>
        <dbReference type="PROSITE" id="PS50112"/>
    </source>
</evidence>
<evidence type="ECO:0000313" key="7">
    <source>
        <dbReference type="EMBL" id="OIR06069.1"/>
    </source>
</evidence>
<dbReference type="Gene3D" id="3.30.450.20">
    <property type="entry name" value="PAS domain"/>
    <property type="match status" value="2"/>
</dbReference>
<dbReference type="PROSITE" id="PS50883">
    <property type="entry name" value="EAL"/>
    <property type="match status" value="1"/>
</dbReference>
<dbReference type="Gene3D" id="3.20.20.450">
    <property type="entry name" value="EAL domain"/>
    <property type="match status" value="1"/>
</dbReference>
<dbReference type="PROSITE" id="PS50113">
    <property type="entry name" value="PAC"/>
    <property type="match status" value="1"/>
</dbReference>
<protein>
    <recommendedName>
        <fullName evidence="1">Diguanylate cyclase DosC</fullName>
    </recommendedName>
    <alternativeName>
        <fullName evidence="2">Direct oxygen-sensing cyclase</fullName>
    </alternativeName>
</protein>
<dbReference type="PROSITE" id="PS50112">
    <property type="entry name" value="PAS"/>
    <property type="match status" value="1"/>
</dbReference>
<organism evidence="7">
    <name type="scientific">mine drainage metagenome</name>
    <dbReference type="NCBI Taxonomy" id="410659"/>
    <lineage>
        <taxon>unclassified sequences</taxon>
        <taxon>metagenomes</taxon>
        <taxon>ecological metagenomes</taxon>
    </lineage>
</organism>
<name>A0A1J5SPU1_9ZZZZ</name>
<dbReference type="SUPFAM" id="SSF46458">
    <property type="entry name" value="Globin-like"/>
    <property type="match status" value="1"/>
</dbReference>
<proteinExistence type="predicted"/>
<dbReference type="InterPro" id="IPR013767">
    <property type="entry name" value="PAS_fold"/>
</dbReference>
<evidence type="ECO:0000259" key="5">
    <source>
        <dbReference type="PROSITE" id="PS50883"/>
    </source>
</evidence>
<comment type="caution">
    <text evidence="7">The sequence shown here is derived from an EMBL/GenBank/DDBJ whole genome shotgun (WGS) entry which is preliminary data.</text>
</comment>
<dbReference type="CDD" id="cd01949">
    <property type="entry name" value="GGDEF"/>
    <property type="match status" value="1"/>
</dbReference>
<dbReference type="GO" id="GO:0020037">
    <property type="term" value="F:heme binding"/>
    <property type="evidence" value="ECO:0007669"/>
    <property type="project" value="InterPro"/>
</dbReference>
<dbReference type="InterPro" id="IPR052155">
    <property type="entry name" value="Biofilm_reg_signaling"/>
</dbReference>
<dbReference type="InterPro" id="IPR000160">
    <property type="entry name" value="GGDEF_dom"/>
</dbReference>
<dbReference type="GO" id="GO:0006355">
    <property type="term" value="P:regulation of DNA-templated transcription"/>
    <property type="evidence" value="ECO:0007669"/>
    <property type="project" value="InterPro"/>
</dbReference>
<dbReference type="Pfam" id="PF11563">
    <property type="entry name" value="Protoglobin"/>
    <property type="match status" value="1"/>
</dbReference>
<dbReference type="SMART" id="SM00052">
    <property type="entry name" value="EAL"/>
    <property type="match status" value="1"/>
</dbReference>
<dbReference type="InterPro" id="IPR044398">
    <property type="entry name" value="Globin-sensor_dom"/>
</dbReference>
<feature type="domain" description="EAL" evidence="5">
    <location>
        <begin position="634"/>
        <end position="905"/>
    </location>
</feature>
<sequence length="916" mass="102516">MEEILRKQASKPDGGFVSPSWLMAARPEKMKPLNEAVEAVVRALGIDEAAVVRRKVFLEFTDDDVARLRTLHEALQTRTPDFVDAFYTHLLSHEETRRFIPDAQFLDHLKHTQAIYFSSLTAGDYGQDYIHHRLRVGVAHQRVGLAPEWYLGAYSKYLAGLFPEIWQRLGEDPTAFMATCQALIKIVLLDMGLAIDTYIQADQQTILTLKEYADIVFANIPDGLVVLSSNLTVLSANRAFLKRFELTEEAAHGSYLLDVIAADGLRGRALEVLATGIAQHDVPFSMGLADGSERIPMSVTLTGIHLAEEEEEEARLLLIVEDLAEEEKLRATALESERRFRDLAETAHDGIIMTDPEGKIAYFNQAAERMFGYRRNQALERPIETVLPEPLSSQLDEGLQRRLVWETQGHRRDGTMFMVEGSSSFFKGTEGSFITYVLRDLTERKQFEHQLMHLAHHDSLTNLPNRKFFRERLGISLNEAALNGEQLAVLFLDLDRFKLINDTLGHTVGDKLLLLVAERLAGCFRRGDVLARLGDDMLARLGGDEFVVMLRGLSEMQDAALVAQKIQDALAQPFQLEEHEVFASASIGIALYPSDAIDADSLIRCADGAMYQAKEQGLGYQFYRPELEQLSPERLTLENSLRKALERDELLLHYQPKVDLASGAVIGLEALLRWAHPTKGMIPPDQFIPLAEETGLIVPIGEWVLRTACLQIRDWQQQGVLLPVAVNLSARQFRHLSTTSETGRGGHLAKRPEHGLVETIERVLEETGIDPSWLELEITESILMQSLSMAANVLQALSAKGMRIFIDDFGTGYSSLSYLKRLPIDTIKIDKSFVGDITTDQDDAAIVAAIIAMAHSLRLKVVAEGVETQEQFDFLLERGCDAMQGYFYSKPLPAEEIPLLGQKAHKFNSGLPSLKF</sequence>
<dbReference type="SUPFAM" id="SSF141868">
    <property type="entry name" value="EAL domain-like"/>
    <property type="match status" value="1"/>
</dbReference>
<dbReference type="InterPro" id="IPR000700">
    <property type="entry name" value="PAS-assoc_C"/>
</dbReference>
<keyword evidence="7" id="KW-0378">Hydrolase</keyword>
<gene>
    <name evidence="7" type="primary">gmr_71</name>
    <name evidence="7" type="ORF">GALL_118660</name>
</gene>
<dbReference type="AlphaFoldDB" id="A0A1J5SPU1"/>
<evidence type="ECO:0000259" key="6">
    <source>
        <dbReference type="PROSITE" id="PS50887"/>
    </source>
</evidence>
<dbReference type="Gene3D" id="3.30.70.270">
    <property type="match status" value="1"/>
</dbReference>
<dbReference type="CDD" id="cd00130">
    <property type="entry name" value="PAS"/>
    <property type="match status" value="1"/>
</dbReference>
<dbReference type="Pfam" id="PF00563">
    <property type="entry name" value="EAL"/>
    <property type="match status" value="1"/>
</dbReference>
<dbReference type="InterPro" id="IPR035965">
    <property type="entry name" value="PAS-like_dom_sf"/>
</dbReference>
<dbReference type="Pfam" id="PF00990">
    <property type="entry name" value="GGDEF"/>
    <property type="match status" value="1"/>
</dbReference>
<dbReference type="NCBIfam" id="TIGR00229">
    <property type="entry name" value="sensory_box"/>
    <property type="match status" value="1"/>
</dbReference>
<dbReference type="InterPro" id="IPR013656">
    <property type="entry name" value="PAS_4"/>
</dbReference>
<dbReference type="InterPro" id="IPR012292">
    <property type="entry name" value="Globin/Proto"/>
</dbReference>
<dbReference type="Pfam" id="PF08448">
    <property type="entry name" value="PAS_4"/>
    <property type="match status" value="1"/>
</dbReference>
<accession>A0A1J5SPU1</accession>
<evidence type="ECO:0000256" key="2">
    <source>
        <dbReference type="ARBA" id="ARBA00029839"/>
    </source>
</evidence>
<dbReference type="NCBIfam" id="TIGR00254">
    <property type="entry name" value="GGDEF"/>
    <property type="match status" value="1"/>
</dbReference>
<dbReference type="SUPFAM" id="SSF55073">
    <property type="entry name" value="Nucleotide cyclase"/>
    <property type="match status" value="1"/>
</dbReference>
<dbReference type="SMART" id="SM00267">
    <property type="entry name" value="GGDEF"/>
    <property type="match status" value="1"/>
</dbReference>
<feature type="domain" description="GGDEF" evidence="6">
    <location>
        <begin position="485"/>
        <end position="626"/>
    </location>
</feature>
<reference evidence="7" key="1">
    <citation type="submission" date="2016-10" db="EMBL/GenBank/DDBJ databases">
        <title>Sequence of Gallionella enrichment culture.</title>
        <authorList>
            <person name="Poehlein A."/>
            <person name="Muehling M."/>
            <person name="Daniel R."/>
        </authorList>
    </citation>
    <scope>NUCLEOTIDE SEQUENCE</scope>
</reference>
<dbReference type="PROSITE" id="PS50887">
    <property type="entry name" value="GGDEF"/>
    <property type="match status" value="1"/>
</dbReference>
<feature type="domain" description="PAS" evidence="3">
    <location>
        <begin position="336"/>
        <end position="389"/>
    </location>
</feature>
<dbReference type="SUPFAM" id="SSF55785">
    <property type="entry name" value="PYP-like sensor domain (PAS domain)"/>
    <property type="match status" value="2"/>
</dbReference>
<evidence type="ECO:0000259" key="4">
    <source>
        <dbReference type="PROSITE" id="PS50113"/>
    </source>
</evidence>